<dbReference type="Proteomes" id="UP000243518">
    <property type="component" value="Unassembled WGS sequence"/>
</dbReference>
<evidence type="ECO:0000313" key="2">
    <source>
        <dbReference type="Proteomes" id="UP000243518"/>
    </source>
</evidence>
<sequence>MTLKDFIKGLDAQALEAYAAACNTTVNYLTTHILYATKEPSVRLMKSLAQQSCGAVAMQDVLLHYGLLGPEPVAA</sequence>
<reference evidence="1 2" key="1">
    <citation type="submission" date="2016-10" db="EMBL/GenBank/DDBJ databases">
        <authorList>
            <person name="Varghese N."/>
            <person name="Submissions S."/>
        </authorList>
    </citation>
    <scope>NUCLEOTIDE SEQUENCE [LARGE SCALE GENOMIC DNA]</scope>
    <source>
        <strain evidence="1 2">CECT 8317</strain>
    </source>
</reference>
<accession>A0AAQ1G559</accession>
<protein>
    <submittedName>
        <fullName evidence="1">Uncharacterized protein</fullName>
    </submittedName>
</protein>
<dbReference type="AlphaFoldDB" id="A0AAQ1G559"/>
<proteinExistence type="predicted"/>
<keyword evidence="2" id="KW-1185">Reference proteome</keyword>
<organism evidence="1 2">
    <name type="scientific">Halopseudomonas aestusnigri</name>
    <dbReference type="NCBI Taxonomy" id="857252"/>
    <lineage>
        <taxon>Bacteria</taxon>
        <taxon>Pseudomonadati</taxon>
        <taxon>Pseudomonadota</taxon>
        <taxon>Gammaproteobacteria</taxon>
        <taxon>Pseudomonadales</taxon>
        <taxon>Pseudomonadaceae</taxon>
        <taxon>Halopseudomonas</taxon>
    </lineage>
</organism>
<comment type="caution">
    <text evidence="1">The sequence shown here is derived from an EMBL/GenBank/DDBJ whole genome shotgun (WGS) entry which is preliminary data.</text>
</comment>
<name>A0AAQ1G559_9GAMM</name>
<dbReference type="EMBL" id="FNVE01000002">
    <property type="protein sequence ID" value="SEF82574.1"/>
    <property type="molecule type" value="Genomic_DNA"/>
</dbReference>
<evidence type="ECO:0000313" key="1">
    <source>
        <dbReference type="EMBL" id="SEF82574.1"/>
    </source>
</evidence>
<dbReference type="RefSeq" id="WP_088273976.1">
    <property type="nucleotide sequence ID" value="NZ_FNVE01000002.1"/>
</dbReference>
<gene>
    <name evidence="1" type="ORF">SAMN05216586_10235</name>
</gene>